<comment type="caution">
    <text evidence="2">The sequence shown here is derived from an EMBL/GenBank/DDBJ whole genome shotgun (WGS) entry which is preliminary data.</text>
</comment>
<accession>A0A0J7K7P4</accession>
<evidence type="ECO:0000256" key="1">
    <source>
        <dbReference type="SAM" id="MobiDB-lite"/>
    </source>
</evidence>
<sequence length="125" mass="13620">MDFICRRTVTGLVTSKTCNKTKVVKTGMPVQQLTAQGQADSTESKAVRESRPNSGNPSRNASVQRPSPTYDNITGNASTASDDPPYHLSTPDSQPYQPTSTELQHQRPNSEKRNDASRSTVSPKN</sequence>
<name>A0A0J7K7P4_LASNI</name>
<dbReference type="EMBL" id="LBMM01012327">
    <property type="protein sequence ID" value="KMQ86279.1"/>
    <property type="molecule type" value="Genomic_DNA"/>
</dbReference>
<feature type="compositionally biased region" description="Polar residues" evidence="1">
    <location>
        <begin position="52"/>
        <end position="81"/>
    </location>
</feature>
<feature type="compositionally biased region" description="Polar residues" evidence="1">
    <location>
        <begin position="90"/>
        <end position="103"/>
    </location>
</feature>
<feature type="compositionally biased region" description="Basic and acidic residues" evidence="1">
    <location>
        <begin position="104"/>
        <end position="116"/>
    </location>
</feature>
<proteinExistence type="predicted"/>
<dbReference type="PaxDb" id="67767-A0A0J7K7P4"/>
<dbReference type="Proteomes" id="UP000036403">
    <property type="component" value="Unassembled WGS sequence"/>
</dbReference>
<feature type="region of interest" description="Disordered" evidence="1">
    <location>
        <begin position="26"/>
        <end position="125"/>
    </location>
</feature>
<evidence type="ECO:0000313" key="2">
    <source>
        <dbReference type="EMBL" id="KMQ86279.1"/>
    </source>
</evidence>
<evidence type="ECO:0000313" key="3">
    <source>
        <dbReference type="Proteomes" id="UP000036403"/>
    </source>
</evidence>
<protein>
    <submittedName>
        <fullName evidence="2">Uncharacterized protein</fullName>
    </submittedName>
</protein>
<dbReference type="AlphaFoldDB" id="A0A0J7K7P4"/>
<organism evidence="2 3">
    <name type="scientific">Lasius niger</name>
    <name type="common">Black garden ant</name>
    <dbReference type="NCBI Taxonomy" id="67767"/>
    <lineage>
        <taxon>Eukaryota</taxon>
        <taxon>Metazoa</taxon>
        <taxon>Ecdysozoa</taxon>
        <taxon>Arthropoda</taxon>
        <taxon>Hexapoda</taxon>
        <taxon>Insecta</taxon>
        <taxon>Pterygota</taxon>
        <taxon>Neoptera</taxon>
        <taxon>Endopterygota</taxon>
        <taxon>Hymenoptera</taxon>
        <taxon>Apocrita</taxon>
        <taxon>Aculeata</taxon>
        <taxon>Formicoidea</taxon>
        <taxon>Formicidae</taxon>
        <taxon>Formicinae</taxon>
        <taxon>Lasius</taxon>
        <taxon>Lasius</taxon>
    </lineage>
</organism>
<feature type="compositionally biased region" description="Polar residues" evidence="1">
    <location>
        <begin position="29"/>
        <end position="41"/>
    </location>
</feature>
<gene>
    <name evidence="2" type="ORF">RF55_14764</name>
</gene>
<keyword evidence="3" id="KW-1185">Reference proteome</keyword>
<feature type="compositionally biased region" description="Basic and acidic residues" evidence="1">
    <location>
        <begin position="42"/>
        <end position="51"/>
    </location>
</feature>
<reference evidence="2 3" key="1">
    <citation type="submission" date="2015-04" db="EMBL/GenBank/DDBJ databases">
        <title>Lasius niger genome sequencing.</title>
        <authorList>
            <person name="Konorov E.A."/>
            <person name="Nikitin M.A."/>
            <person name="Kirill M.V."/>
            <person name="Chang P."/>
        </authorList>
    </citation>
    <scope>NUCLEOTIDE SEQUENCE [LARGE SCALE GENOMIC DNA]</scope>
    <source>
        <tissue evidence="2">Whole</tissue>
    </source>
</reference>